<accession>A0ABP0N3W2</accession>
<evidence type="ECO:0000313" key="1">
    <source>
        <dbReference type="EMBL" id="CAK9058289.1"/>
    </source>
</evidence>
<dbReference type="EMBL" id="CAXAMN010021357">
    <property type="protein sequence ID" value="CAK9058289.1"/>
    <property type="molecule type" value="Genomic_DNA"/>
</dbReference>
<organism evidence="1 2">
    <name type="scientific">Durusdinium trenchii</name>
    <dbReference type="NCBI Taxonomy" id="1381693"/>
    <lineage>
        <taxon>Eukaryota</taxon>
        <taxon>Sar</taxon>
        <taxon>Alveolata</taxon>
        <taxon>Dinophyceae</taxon>
        <taxon>Suessiales</taxon>
        <taxon>Symbiodiniaceae</taxon>
        <taxon>Durusdinium</taxon>
    </lineage>
</organism>
<keyword evidence="2" id="KW-1185">Reference proteome</keyword>
<comment type="caution">
    <text evidence="1">The sequence shown here is derived from an EMBL/GenBank/DDBJ whole genome shotgun (WGS) entry which is preliminary data.</text>
</comment>
<dbReference type="Proteomes" id="UP001642484">
    <property type="component" value="Unassembled WGS sequence"/>
</dbReference>
<gene>
    <name evidence="1" type="ORF">CCMP2556_LOCUS28731</name>
</gene>
<sequence>MALQVKEFEESDLESEDLKPLLVSVRYFKAQYTHHASEADFYFESLRLGIETAEKQPPSAVEYALLQQSANMDSEESRERLLKELLQDTLQGPTSRIMKANPAKLAMRELPPGTWSQIYNLYCAHRLAVKEEAASRSTFYKCTEDWRRALKFRRRSQHSICLTCDKIKSRMRHSSSFIEHAKHTDALLGHLAGTWRAREKYWAARAASRAKDDVLCIITDGFDKSKPCVPRWAHGRAPKHPTVEKHPRTALQLSACLAHGWGAVIFLAPEHVSAGGSFAWETVLLTMNEVWKQSTKEGLPANARLSERLPRRFNPNHKDVFACVKHELADEDWMQDPLLTLPGDEEMEIQQFWLRALGHVGTKTHLSPDRCEALKELADALSGYPQYERACAYMRSIAGATSYPRRDAWPLEFLRDAAVHAERLVIANLPPREERPRAHELQVHFHHLRRG</sequence>
<evidence type="ECO:0000313" key="2">
    <source>
        <dbReference type="Proteomes" id="UP001642484"/>
    </source>
</evidence>
<reference evidence="1 2" key="1">
    <citation type="submission" date="2024-02" db="EMBL/GenBank/DDBJ databases">
        <authorList>
            <person name="Chen Y."/>
            <person name="Shah S."/>
            <person name="Dougan E. K."/>
            <person name="Thang M."/>
            <person name="Chan C."/>
        </authorList>
    </citation>
    <scope>NUCLEOTIDE SEQUENCE [LARGE SCALE GENOMIC DNA]</scope>
</reference>
<name>A0ABP0N3W2_9DINO</name>
<protein>
    <submittedName>
        <fullName evidence="1">Uncharacterized protein</fullName>
    </submittedName>
</protein>
<proteinExistence type="predicted"/>